<evidence type="ECO:0000256" key="8">
    <source>
        <dbReference type="SAM" id="Phobius"/>
    </source>
</evidence>
<name>A0ABS9L944_9MICC</name>
<feature type="transmembrane region" description="Helical" evidence="8">
    <location>
        <begin position="39"/>
        <end position="58"/>
    </location>
</feature>
<comment type="subcellular location">
    <subcellularLocation>
        <location evidence="1">Cell membrane</location>
        <topology evidence="1">Multi-pass membrane protein</topology>
    </subcellularLocation>
</comment>
<dbReference type="PANTHER" id="PTHR34702">
    <property type="entry name" value="NA(+)/H(+) ANTIPORTER SUBUNIT F1"/>
    <property type="match status" value="1"/>
</dbReference>
<evidence type="ECO:0000256" key="6">
    <source>
        <dbReference type="ARBA" id="ARBA00022989"/>
    </source>
</evidence>
<evidence type="ECO:0000256" key="1">
    <source>
        <dbReference type="ARBA" id="ARBA00004651"/>
    </source>
</evidence>
<keyword evidence="10" id="KW-1185">Reference proteome</keyword>
<reference evidence="9" key="1">
    <citation type="submission" date="2022-01" db="EMBL/GenBank/DDBJ databases">
        <authorList>
            <person name="Jo J.-H."/>
            <person name="Im W.-T."/>
        </authorList>
    </citation>
    <scope>NUCLEOTIDE SEQUENCE</scope>
    <source>
        <strain evidence="9">I2-34</strain>
    </source>
</reference>
<feature type="transmembrane region" description="Helical" evidence="8">
    <location>
        <begin position="65"/>
        <end position="87"/>
    </location>
</feature>
<dbReference type="EMBL" id="JAKLTQ010000012">
    <property type="protein sequence ID" value="MCG2623213.1"/>
    <property type="molecule type" value="Genomic_DNA"/>
</dbReference>
<keyword evidence="4" id="KW-1003">Cell membrane</keyword>
<keyword evidence="3" id="KW-0813">Transport</keyword>
<gene>
    <name evidence="9" type="ORF">LVY72_15040</name>
</gene>
<evidence type="ECO:0000256" key="3">
    <source>
        <dbReference type="ARBA" id="ARBA00022448"/>
    </source>
</evidence>
<accession>A0ABS9L944</accession>
<dbReference type="InterPro" id="IPR007208">
    <property type="entry name" value="MrpF/PhaF-like"/>
</dbReference>
<evidence type="ECO:0000256" key="2">
    <source>
        <dbReference type="ARBA" id="ARBA00009212"/>
    </source>
</evidence>
<comment type="caution">
    <text evidence="9">The sequence shown here is derived from an EMBL/GenBank/DDBJ whole genome shotgun (WGS) entry which is preliminary data.</text>
</comment>
<dbReference type="RefSeq" id="WP_237822304.1">
    <property type="nucleotide sequence ID" value="NZ_JAKLTQ010000012.1"/>
</dbReference>
<evidence type="ECO:0000256" key="4">
    <source>
        <dbReference type="ARBA" id="ARBA00022475"/>
    </source>
</evidence>
<dbReference type="Pfam" id="PF04066">
    <property type="entry name" value="MrpF_PhaF"/>
    <property type="match status" value="1"/>
</dbReference>
<protein>
    <submittedName>
        <fullName evidence="9">Monovalent cation/H+ antiporter complex subunit F</fullName>
    </submittedName>
</protein>
<keyword evidence="7 8" id="KW-0472">Membrane</keyword>
<evidence type="ECO:0000256" key="7">
    <source>
        <dbReference type="ARBA" id="ARBA00023136"/>
    </source>
</evidence>
<evidence type="ECO:0000256" key="5">
    <source>
        <dbReference type="ARBA" id="ARBA00022692"/>
    </source>
</evidence>
<evidence type="ECO:0000313" key="10">
    <source>
        <dbReference type="Proteomes" id="UP001165368"/>
    </source>
</evidence>
<comment type="similarity">
    <text evidence="2">Belongs to the CPA3 antiporters (TC 2.A.63) subunit F family.</text>
</comment>
<dbReference type="Proteomes" id="UP001165368">
    <property type="component" value="Unassembled WGS sequence"/>
</dbReference>
<evidence type="ECO:0000313" key="9">
    <source>
        <dbReference type="EMBL" id="MCG2623213.1"/>
    </source>
</evidence>
<organism evidence="9 10">
    <name type="scientific">Arthrobacter hankyongi</name>
    <dbReference type="NCBI Taxonomy" id="2904801"/>
    <lineage>
        <taxon>Bacteria</taxon>
        <taxon>Bacillati</taxon>
        <taxon>Actinomycetota</taxon>
        <taxon>Actinomycetes</taxon>
        <taxon>Micrococcales</taxon>
        <taxon>Micrococcaceae</taxon>
        <taxon>Arthrobacter</taxon>
    </lineage>
</organism>
<proteinExistence type="inferred from homology"/>
<keyword evidence="5 8" id="KW-0812">Transmembrane</keyword>
<dbReference type="PANTHER" id="PTHR34702:SF1">
    <property type="entry name" value="NA(+)_H(+) ANTIPORTER SUBUNIT F"/>
    <property type="match status" value="1"/>
</dbReference>
<keyword evidence="6 8" id="KW-1133">Transmembrane helix</keyword>
<sequence length="94" mass="9904">MSAGIMMVVLVAVAALLTLSAAAAIARTIKGPSLLDRVLAVDVLLSVVSAALIVDMAVHRHQNNLILVVVICLVGFIGSVTVARFVIDRRPHEH</sequence>